<reference evidence="2" key="1">
    <citation type="journal article" date="2013" name="BMC Genomics">
        <title>Unscrambling butterfly oogenesis.</title>
        <authorList>
            <person name="Carter J.M."/>
            <person name="Baker S.C."/>
            <person name="Pink R."/>
            <person name="Carter D.R."/>
            <person name="Collins A."/>
            <person name="Tomlin J."/>
            <person name="Gibbs M."/>
            <person name="Breuker C.J."/>
        </authorList>
    </citation>
    <scope>NUCLEOTIDE SEQUENCE</scope>
    <source>
        <tissue evidence="2">Ovary</tissue>
    </source>
</reference>
<accession>S4NUU7</accession>
<keyword evidence="1" id="KW-0812">Transmembrane</keyword>
<evidence type="ECO:0000256" key="1">
    <source>
        <dbReference type="SAM" id="Phobius"/>
    </source>
</evidence>
<feature type="transmembrane region" description="Helical" evidence="1">
    <location>
        <begin position="43"/>
        <end position="64"/>
    </location>
</feature>
<keyword evidence="1" id="KW-1133">Transmembrane helix</keyword>
<proteinExistence type="predicted"/>
<keyword evidence="1" id="KW-0472">Membrane</keyword>
<reference evidence="2" key="2">
    <citation type="submission" date="2013-05" db="EMBL/GenBank/DDBJ databases">
        <authorList>
            <person name="Carter J.-M."/>
            <person name="Baker S.C."/>
            <person name="Pink R."/>
            <person name="Carter D.R.F."/>
            <person name="Collins A."/>
            <person name="Tomlin J."/>
            <person name="Gibbs M."/>
            <person name="Breuker C.J."/>
        </authorList>
    </citation>
    <scope>NUCLEOTIDE SEQUENCE</scope>
    <source>
        <tissue evidence="2">Ovary</tissue>
    </source>
</reference>
<feature type="transmembrane region" description="Helical" evidence="1">
    <location>
        <begin position="12"/>
        <end position="37"/>
    </location>
</feature>
<organism evidence="2">
    <name type="scientific">Pararge aegeria</name>
    <name type="common">speckled wood butterfly</name>
    <dbReference type="NCBI Taxonomy" id="116150"/>
    <lineage>
        <taxon>Eukaryota</taxon>
        <taxon>Metazoa</taxon>
        <taxon>Ecdysozoa</taxon>
        <taxon>Arthropoda</taxon>
        <taxon>Hexapoda</taxon>
        <taxon>Insecta</taxon>
        <taxon>Pterygota</taxon>
        <taxon>Neoptera</taxon>
        <taxon>Endopterygota</taxon>
        <taxon>Lepidoptera</taxon>
        <taxon>Glossata</taxon>
        <taxon>Ditrysia</taxon>
        <taxon>Papilionoidea</taxon>
        <taxon>Nymphalidae</taxon>
        <taxon>Satyrinae</taxon>
        <taxon>Satyrini</taxon>
        <taxon>Parargina</taxon>
        <taxon>Pararge</taxon>
    </lineage>
</organism>
<name>S4NUU7_9NEOP</name>
<protein>
    <submittedName>
        <fullName evidence="2">Uncharacterized protein</fullName>
    </submittedName>
</protein>
<sequence length="73" mass="7997">MSSSNISSSSYAFKITFLFSPVHSLVGVSSSMCLVQITFSLTALDVCWSCILIFSFSILTINSFPSTTMFMFS</sequence>
<evidence type="ECO:0000313" key="2">
    <source>
        <dbReference type="EMBL" id="JAA80829.1"/>
    </source>
</evidence>
<dbReference type="AlphaFoldDB" id="S4NUU7"/>
<dbReference type="EMBL" id="GAIX01011731">
    <property type="protein sequence ID" value="JAA80829.1"/>
    <property type="molecule type" value="Transcribed_RNA"/>
</dbReference>